<accession>A0ABT7ZAH5</accession>
<name>A0ABT7ZAH5_9ACTN</name>
<feature type="chain" id="PRO_5045490119" evidence="2">
    <location>
        <begin position="22"/>
        <end position="113"/>
    </location>
</feature>
<gene>
    <name evidence="3" type="ORF">QWM81_20750</name>
</gene>
<sequence>MAAAVLVLVGALLVCGSGAGAESGAGWSGAAAAAAPDGAGQGPGCGAPEDPGGLGPAVPPRSGSFCEPLPAPHAGRAAAGAWAVDAAIPDVRPEQGPPPLAAPSPVDLSILRV</sequence>
<proteinExistence type="predicted"/>
<dbReference type="RefSeq" id="WP_290113675.1">
    <property type="nucleotide sequence ID" value="NZ_JAUEPL010000033.1"/>
</dbReference>
<dbReference type="EMBL" id="JAUEPL010000033">
    <property type="protein sequence ID" value="MDN3296440.1"/>
    <property type="molecule type" value="Genomic_DNA"/>
</dbReference>
<reference evidence="3" key="1">
    <citation type="submission" date="2023-06" db="EMBL/GenBank/DDBJ databases">
        <title>WGS-Sequencing of Streptomyces ficellus isolate 21 collected from sand in Gara Djebilet Iron Mine in Algeria.</title>
        <authorList>
            <person name="Zegers G.P."/>
            <person name="Gomez A."/>
            <person name="Gueddou A."/>
            <person name="Zahara A.F."/>
            <person name="Worth M."/>
            <person name="Sevigny J.L."/>
            <person name="Tisa L."/>
        </authorList>
    </citation>
    <scope>NUCLEOTIDE SEQUENCE</scope>
    <source>
        <strain evidence="3">AS11</strain>
    </source>
</reference>
<evidence type="ECO:0000256" key="2">
    <source>
        <dbReference type="SAM" id="SignalP"/>
    </source>
</evidence>
<comment type="caution">
    <text evidence="3">The sequence shown here is derived from an EMBL/GenBank/DDBJ whole genome shotgun (WGS) entry which is preliminary data.</text>
</comment>
<keyword evidence="2" id="KW-0732">Signal</keyword>
<feature type="signal peptide" evidence="2">
    <location>
        <begin position="1"/>
        <end position="21"/>
    </location>
</feature>
<feature type="compositionally biased region" description="Low complexity" evidence="1">
    <location>
        <begin position="28"/>
        <end position="38"/>
    </location>
</feature>
<feature type="region of interest" description="Disordered" evidence="1">
    <location>
        <begin position="89"/>
        <end position="113"/>
    </location>
</feature>
<keyword evidence="4" id="KW-1185">Reference proteome</keyword>
<evidence type="ECO:0000313" key="4">
    <source>
        <dbReference type="Proteomes" id="UP001174050"/>
    </source>
</evidence>
<evidence type="ECO:0000256" key="1">
    <source>
        <dbReference type="SAM" id="MobiDB-lite"/>
    </source>
</evidence>
<organism evidence="3 4">
    <name type="scientific">Streptomyces ficellus</name>
    <dbReference type="NCBI Taxonomy" id="1977088"/>
    <lineage>
        <taxon>Bacteria</taxon>
        <taxon>Bacillati</taxon>
        <taxon>Actinomycetota</taxon>
        <taxon>Actinomycetes</taxon>
        <taxon>Kitasatosporales</taxon>
        <taxon>Streptomycetaceae</taxon>
        <taxon>Streptomyces</taxon>
    </lineage>
</organism>
<evidence type="ECO:0000313" key="3">
    <source>
        <dbReference type="EMBL" id="MDN3296440.1"/>
    </source>
</evidence>
<protein>
    <submittedName>
        <fullName evidence="3">Uncharacterized protein</fullName>
    </submittedName>
</protein>
<dbReference type="Proteomes" id="UP001174050">
    <property type="component" value="Unassembled WGS sequence"/>
</dbReference>
<feature type="region of interest" description="Disordered" evidence="1">
    <location>
        <begin position="20"/>
        <end position="70"/>
    </location>
</feature>